<evidence type="ECO:0008006" key="6">
    <source>
        <dbReference type="Google" id="ProtNLM"/>
    </source>
</evidence>
<evidence type="ECO:0000313" key="5">
    <source>
        <dbReference type="Proteomes" id="UP000286402"/>
    </source>
</evidence>
<dbReference type="Gene3D" id="3.90.550.10">
    <property type="entry name" value="Spore Coat Polysaccharide Biosynthesis Protein SpsA, Chain A"/>
    <property type="match status" value="1"/>
</dbReference>
<organism evidence="4 5">
    <name type="scientific">Sphingobacterium siyangense</name>
    <dbReference type="NCBI Taxonomy" id="459529"/>
    <lineage>
        <taxon>Bacteria</taxon>
        <taxon>Pseudomonadati</taxon>
        <taxon>Bacteroidota</taxon>
        <taxon>Sphingobacteriia</taxon>
        <taxon>Sphingobacteriales</taxon>
        <taxon>Sphingobacteriaceae</taxon>
        <taxon>Sphingobacterium</taxon>
    </lineage>
</organism>
<dbReference type="GO" id="GO:0016740">
    <property type="term" value="F:transferase activity"/>
    <property type="evidence" value="ECO:0007669"/>
    <property type="project" value="UniProtKB-KW"/>
</dbReference>
<protein>
    <recommendedName>
        <fullName evidence="6">Glycosyl transferase family 2</fullName>
    </recommendedName>
</protein>
<keyword evidence="1" id="KW-0808">Transferase</keyword>
<accession>A0A420G237</accession>
<dbReference type="InterPro" id="IPR001173">
    <property type="entry name" value="Glyco_trans_2-like"/>
</dbReference>
<comment type="caution">
    <text evidence="4">The sequence shown here is derived from an EMBL/GenBank/DDBJ whole genome shotgun (WGS) entry which is preliminary data.</text>
</comment>
<sequence length="269" mass="30640">METSIIITTYNRPDALELVLLSALNQTVLPSQIIVADDGSDDRTRQLVHGYEQVSEIPICHVWQEDCGFRVARIRNQALAQVKSPYVILVDGDILMAPNFIEDHLKLAKVGHFIQGGRVLLNQALTSKLLAESNQLKYPNMFQAGFESGRFEKRISSFRSLLLARWTAKNLANNRSKVRSCNMSFYMRDVRAVNGFNNLFEGWGREDSEFVERLFNYGLKGQLLKFAAIGYHLYHKEESRKALPQNDHLLEKTKLEKLKSCADGLSSFL</sequence>
<dbReference type="PANTHER" id="PTHR43685">
    <property type="entry name" value="GLYCOSYLTRANSFERASE"/>
    <property type="match status" value="1"/>
</dbReference>
<feature type="domain" description="Glycosyltransferase 2-like" evidence="2">
    <location>
        <begin position="4"/>
        <end position="133"/>
    </location>
</feature>
<dbReference type="RefSeq" id="WP_120333685.1">
    <property type="nucleotide sequence ID" value="NZ_MCAQ01000005.1"/>
</dbReference>
<feature type="domain" description="Galactosyltransferase C-terminal" evidence="3">
    <location>
        <begin position="173"/>
        <end position="236"/>
    </location>
</feature>
<dbReference type="Proteomes" id="UP000286402">
    <property type="component" value="Unassembled WGS sequence"/>
</dbReference>
<dbReference type="PANTHER" id="PTHR43685:SF3">
    <property type="entry name" value="SLR2126 PROTEIN"/>
    <property type="match status" value="1"/>
</dbReference>
<dbReference type="SUPFAM" id="SSF53448">
    <property type="entry name" value="Nucleotide-diphospho-sugar transferases"/>
    <property type="match status" value="1"/>
</dbReference>
<evidence type="ECO:0000313" key="4">
    <source>
        <dbReference type="EMBL" id="RKF39222.1"/>
    </source>
</evidence>
<dbReference type="InterPro" id="IPR050834">
    <property type="entry name" value="Glycosyltransf_2"/>
</dbReference>
<evidence type="ECO:0000256" key="1">
    <source>
        <dbReference type="ARBA" id="ARBA00022679"/>
    </source>
</evidence>
<dbReference type="CDD" id="cd06420">
    <property type="entry name" value="GT2_Chondriotin_Pol_N"/>
    <property type="match status" value="1"/>
</dbReference>
<reference evidence="4 5" key="1">
    <citation type="submission" date="2016-07" db="EMBL/GenBank/DDBJ databases">
        <title>Genome analysis of Sphingobacterium siyangense T12B17.</title>
        <authorList>
            <person name="Xu D."/>
            <person name="Su Y."/>
            <person name="Zheng S."/>
        </authorList>
    </citation>
    <scope>NUCLEOTIDE SEQUENCE [LARGE SCALE GENOMIC DNA]</scope>
    <source>
        <strain evidence="4 5">T12B17</strain>
    </source>
</reference>
<dbReference type="InterPro" id="IPR029044">
    <property type="entry name" value="Nucleotide-diphossugar_trans"/>
</dbReference>
<proteinExistence type="predicted"/>
<evidence type="ECO:0000259" key="2">
    <source>
        <dbReference type="Pfam" id="PF00535"/>
    </source>
</evidence>
<dbReference type="AlphaFoldDB" id="A0A420G237"/>
<dbReference type="Pfam" id="PF00535">
    <property type="entry name" value="Glycos_transf_2"/>
    <property type="match status" value="1"/>
</dbReference>
<gene>
    <name evidence="4" type="ORF">BCY89_26065</name>
</gene>
<dbReference type="EMBL" id="MCAQ01000005">
    <property type="protein sequence ID" value="RKF39222.1"/>
    <property type="molecule type" value="Genomic_DNA"/>
</dbReference>
<evidence type="ECO:0000259" key="3">
    <source>
        <dbReference type="Pfam" id="PF02709"/>
    </source>
</evidence>
<dbReference type="InterPro" id="IPR027791">
    <property type="entry name" value="Galactosyl_T_C"/>
</dbReference>
<keyword evidence="5" id="KW-1185">Reference proteome</keyword>
<name>A0A420G237_9SPHI</name>
<dbReference type="Pfam" id="PF02709">
    <property type="entry name" value="Glyco_transf_7C"/>
    <property type="match status" value="1"/>
</dbReference>